<feature type="domain" description="DUF7343" evidence="3">
    <location>
        <begin position="323"/>
        <end position="384"/>
    </location>
</feature>
<dbReference type="Pfam" id="PF24036">
    <property type="entry name" value="DUF7345"/>
    <property type="match status" value="1"/>
</dbReference>
<dbReference type="RefSeq" id="WP_279527982.1">
    <property type="nucleotide sequence ID" value="NZ_CP122312.1"/>
</dbReference>
<comment type="caution">
    <text evidence="5">The sequence shown here is derived from an EMBL/GenBank/DDBJ whole genome shotgun (WGS) entry which is preliminary data.</text>
</comment>
<dbReference type="InterPro" id="IPR055767">
    <property type="entry name" value="DUF7343"/>
</dbReference>
<evidence type="ECO:0000256" key="1">
    <source>
        <dbReference type="SAM" id="MobiDB-lite"/>
    </source>
</evidence>
<evidence type="ECO:0000313" key="6">
    <source>
        <dbReference type="Proteomes" id="UP001596447"/>
    </source>
</evidence>
<evidence type="ECO:0000259" key="3">
    <source>
        <dbReference type="Pfam" id="PF24034"/>
    </source>
</evidence>
<dbReference type="InterPro" id="IPR036390">
    <property type="entry name" value="WH_DNA-bd_sf"/>
</dbReference>
<sequence length="392" mass="41268">MRHALSVLALVALLVLCPVGTVVGSTATGSVTDASTSAVTAVSVERPASPTLTMSVHLRSDGDARWEVVARYPLNGSSERNAFESLAADFEAGRLEDGLSADVFYAAAATADEHVNRSMAIEDVSRTARIVAGEGANATGTLRLSFTWTNFANVSNGELLVGDAFAGGWFGDLGESQTLLVYPPEGYTVQTVSPSTRFQNGALQWQGPREFETGPQITLAVGGTPLPLVPTVVAVLGALLLGGLVVYFWYGPRRESEAEGEAGAEGAAGTEPSGPPEATSTTTEAETETGTGESEKSAETGAETGTSTETEAETEGGPVDEELLSDEERVERLLEEHGGRMKQAKIVEETRWSNAKVSQLLSSMADEGRVEKLRIGRENLISLPDEGSEEEE</sequence>
<evidence type="ECO:0000259" key="4">
    <source>
        <dbReference type="Pfam" id="PF24036"/>
    </source>
</evidence>
<protein>
    <submittedName>
        <fullName evidence="5">Helix-turn-helix transcriptional regulator</fullName>
    </submittedName>
</protein>
<dbReference type="SUPFAM" id="SSF46785">
    <property type="entry name" value="Winged helix' DNA-binding domain"/>
    <property type="match status" value="1"/>
</dbReference>
<keyword evidence="2" id="KW-1133">Transmembrane helix</keyword>
<reference evidence="5 6" key="1">
    <citation type="journal article" date="2019" name="Int. J. Syst. Evol. Microbiol.">
        <title>The Global Catalogue of Microorganisms (GCM) 10K type strain sequencing project: providing services to taxonomists for standard genome sequencing and annotation.</title>
        <authorList>
            <consortium name="The Broad Institute Genomics Platform"/>
            <consortium name="The Broad Institute Genome Sequencing Center for Infectious Disease"/>
            <person name="Wu L."/>
            <person name="Ma J."/>
        </authorList>
    </citation>
    <scope>NUCLEOTIDE SEQUENCE [LARGE SCALE GENOMIC DNA]</scope>
    <source>
        <strain evidence="5 6">XZGYJ-43</strain>
    </source>
</reference>
<keyword evidence="6" id="KW-1185">Reference proteome</keyword>
<feature type="domain" description="DUF7345" evidence="4">
    <location>
        <begin position="56"/>
        <end position="187"/>
    </location>
</feature>
<feature type="compositionally biased region" description="Low complexity" evidence="1">
    <location>
        <begin position="299"/>
        <end position="309"/>
    </location>
</feature>
<evidence type="ECO:0000256" key="2">
    <source>
        <dbReference type="SAM" id="Phobius"/>
    </source>
</evidence>
<dbReference type="Pfam" id="PF24034">
    <property type="entry name" value="DUF7343"/>
    <property type="match status" value="1"/>
</dbReference>
<dbReference type="EMBL" id="JBHTAR010000011">
    <property type="protein sequence ID" value="MFC7201229.1"/>
    <property type="molecule type" value="Genomic_DNA"/>
</dbReference>
<gene>
    <name evidence="5" type="ORF">ACFQJ9_17755</name>
</gene>
<organism evidence="5 6">
    <name type="scientific">Halospeciosus flavus</name>
    <dbReference type="NCBI Taxonomy" id="3032283"/>
    <lineage>
        <taxon>Archaea</taxon>
        <taxon>Methanobacteriati</taxon>
        <taxon>Methanobacteriota</taxon>
        <taxon>Stenosarchaea group</taxon>
        <taxon>Halobacteria</taxon>
        <taxon>Halobacteriales</taxon>
        <taxon>Halobacteriaceae</taxon>
        <taxon>Halospeciosus</taxon>
    </lineage>
</organism>
<keyword evidence="2" id="KW-0472">Membrane</keyword>
<dbReference type="InterPro" id="IPR055769">
    <property type="entry name" value="DUF7345"/>
</dbReference>
<evidence type="ECO:0000313" key="5">
    <source>
        <dbReference type="EMBL" id="MFC7201229.1"/>
    </source>
</evidence>
<keyword evidence="2" id="KW-0812">Transmembrane</keyword>
<feature type="compositionally biased region" description="Low complexity" evidence="1">
    <location>
        <begin position="264"/>
        <end position="292"/>
    </location>
</feature>
<feature type="transmembrane region" description="Helical" evidence="2">
    <location>
        <begin position="228"/>
        <end position="250"/>
    </location>
</feature>
<accession>A0ABD5Z7Q9</accession>
<feature type="region of interest" description="Disordered" evidence="1">
    <location>
        <begin position="258"/>
        <end position="326"/>
    </location>
</feature>
<name>A0ABD5Z7Q9_9EURY</name>
<dbReference type="Proteomes" id="UP001596447">
    <property type="component" value="Unassembled WGS sequence"/>
</dbReference>
<dbReference type="AlphaFoldDB" id="A0ABD5Z7Q9"/>
<proteinExistence type="predicted"/>
<feature type="compositionally biased region" description="Acidic residues" evidence="1">
    <location>
        <begin position="310"/>
        <end position="325"/>
    </location>
</feature>